<organism evidence="7 8">
    <name type="scientific">Trebonia kvetii</name>
    <dbReference type="NCBI Taxonomy" id="2480626"/>
    <lineage>
        <taxon>Bacteria</taxon>
        <taxon>Bacillati</taxon>
        <taxon>Actinomycetota</taxon>
        <taxon>Actinomycetes</taxon>
        <taxon>Streptosporangiales</taxon>
        <taxon>Treboniaceae</taxon>
        <taxon>Trebonia</taxon>
    </lineage>
</organism>
<name>A0A6P2BQB9_9ACTN</name>
<dbReference type="SMART" id="SM00382">
    <property type="entry name" value="AAA"/>
    <property type="match status" value="1"/>
</dbReference>
<protein>
    <submittedName>
        <fullName evidence="7">ABC transporter ATP-binding protein</fullName>
    </submittedName>
</protein>
<evidence type="ECO:0000256" key="1">
    <source>
        <dbReference type="ARBA" id="ARBA00005417"/>
    </source>
</evidence>
<gene>
    <name evidence="7" type="ORF">EAS64_42495</name>
</gene>
<dbReference type="Pfam" id="PF00005">
    <property type="entry name" value="ABC_tran"/>
    <property type="match status" value="1"/>
</dbReference>
<evidence type="ECO:0000256" key="5">
    <source>
        <dbReference type="ARBA" id="ARBA00022970"/>
    </source>
</evidence>
<evidence type="ECO:0000256" key="2">
    <source>
        <dbReference type="ARBA" id="ARBA00022448"/>
    </source>
</evidence>
<keyword evidence="5" id="KW-0029">Amino-acid transport</keyword>
<dbReference type="PROSITE" id="PS50893">
    <property type="entry name" value="ABC_TRANSPORTER_2"/>
    <property type="match status" value="1"/>
</dbReference>
<dbReference type="Proteomes" id="UP000460272">
    <property type="component" value="Unassembled WGS sequence"/>
</dbReference>
<dbReference type="EMBL" id="RPFW01000016">
    <property type="protein sequence ID" value="TVY98977.1"/>
    <property type="molecule type" value="Genomic_DNA"/>
</dbReference>
<evidence type="ECO:0000313" key="7">
    <source>
        <dbReference type="EMBL" id="TVY98977.1"/>
    </source>
</evidence>
<evidence type="ECO:0000256" key="4">
    <source>
        <dbReference type="ARBA" id="ARBA00022840"/>
    </source>
</evidence>
<accession>A0A6P2BQB9</accession>
<evidence type="ECO:0000256" key="3">
    <source>
        <dbReference type="ARBA" id="ARBA00022741"/>
    </source>
</evidence>
<comment type="caution">
    <text evidence="7">The sequence shown here is derived from an EMBL/GenBank/DDBJ whole genome shotgun (WGS) entry which is preliminary data.</text>
</comment>
<dbReference type="InterPro" id="IPR017871">
    <property type="entry name" value="ABC_transporter-like_CS"/>
</dbReference>
<dbReference type="InterPro" id="IPR052156">
    <property type="entry name" value="BCAA_Transport_ATP-bd_LivF"/>
</dbReference>
<sequence length="249" mass="26485">MSVLEIDRLTAGYHRTIPTITEVSAVLTSGETVAVIGPNGAGKSTFIKAIFGLCIQHSGAVRLDGVSLTGQPPSKIVARGLGYVPQVSNVFAGLTVRENLEMGGYLQRREIRRRIEEVTEVFPDLRAALGRKAEQLSGGQRNMLALARALMTKPAFVLLDEPTAGLSPLYVDRVWAQVRQVAATGVGVLIVEQNARRALEAAQRGLVLVEGKVAMNRPSTELLGNPEVIELYLGGEGSASQPATTGEAS</sequence>
<dbReference type="Gene3D" id="3.40.50.300">
    <property type="entry name" value="P-loop containing nucleotide triphosphate hydrolases"/>
    <property type="match status" value="1"/>
</dbReference>
<keyword evidence="3" id="KW-0547">Nucleotide-binding</keyword>
<evidence type="ECO:0000313" key="8">
    <source>
        <dbReference type="Proteomes" id="UP000460272"/>
    </source>
</evidence>
<feature type="domain" description="ABC transporter" evidence="6">
    <location>
        <begin position="4"/>
        <end position="235"/>
    </location>
</feature>
<dbReference type="InterPro" id="IPR003439">
    <property type="entry name" value="ABC_transporter-like_ATP-bd"/>
</dbReference>
<dbReference type="OrthoDB" id="9776369at2"/>
<dbReference type="PANTHER" id="PTHR43820">
    <property type="entry name" value="HIGH-AFFINITY BRANCHED-CHAIN AMINO ACID TRANSPORT ATP-BINDING PROTEIN LIVF"/>
    <property type="match status" value="1"/>
</dbReference>
<dbReference type="RefSeq" id="WP_145862397.1">
    <property type="nucleotide sequence ID" value="NZ_RPFW01000016.1"/>
</dbReference>
<dbReference type="SUPFAM" id="SSF52540">
    <property type="entry name" value="P-loop containing nucleoside triphosphate hydrolases"/>
    <property type="match status" value="1"/>
</dbReference>
<keyword evidence="4 7" id="KW-0067">ATP-binding</keyword>
<proteinExistence type="inferred from homology"/>
<dbReference type="GO" id="GO:0016887">
    <property type="term" value="F:ATP hydrolysis activity"/>
    <property type="evidence" value="ECO:0007669"/>
    <property type="project" value="InterPro"/>
</dbReference>
<dbReference type="InterPro" id="IPR027417">
    <property type="entry name" value="P-loop_NTPase"/>
</dbReference>
<dbReference type="CDD" id="cd03224">
    <property type="entry name" value="ABC_TM1139_LivF_branched"/>
    <property type="match status" value="1"/>
</dbReference>
<evidence type="ECO:0000259" key="6">
    <source>
        <dbReference type="PROSITE" id="PS50893"/>
    </source>
</evidence>
<dbReference type="InterPro" id="IPR003593">
    <property type="entry name" value="AAA+_ATPase"/>
</dbReference>
<dbReference type="GO" id="GO:0015807">
    <property type="term" value="P:L-amino acid transport"/>
    <property type="evidence" value="ECO:0007669"/>
    <property type="project" value="TreeGrafter"/>
</dbReference>
<keyword evidence="8" id="KW-1185">Reference proteome</keyword>
<dbReference type="PANTHER" id="PTHR43820:SF4">
    <property type="entry name" value="HIGH-AFFINITY BRANCHED-CHAIN AMINO ACID TRANSPORT ATP-BINDING PROTEIN LIVF"/>
    <property type="match status" value="1"/>
</dbReference>
<comment type="similarity">
    <text evidence="1">Belongs to the ABC transporter superfamily.</text>
</comment>
<dbReference type="AlphaFoldDB" id="A0A6P2BQB9"/>
<reference evidence="7 8" key="1">
    <citation type="submission" date="2018-11" db="EMBL/GenBank/DDBJ databases">
        <title>Trebonia kvetii gen.nov., sp.nov., a novel acidophilic actinobacterium, and proposal of the new actinobacterial family Treboniaceae fam. nov.</title>
        <authorList>
            <person name="Rapoport D."/>
            <person name="Sagova-Mareckova M."/>
            <person name="Sedlacek I."/>
            <person name="Provaznik J."/>
            <person name="Kralova S."/>
            <person name="Pavlinic D."/>
            <person name="Benes V."/>
            <person name="Kopecky J."/>
        </authorList>
    </citation>
    <scope>NUCLEOTIDE SEQUENCE [LARGE SCALE GENOMIC DNA]</scope>
    <source>
        <strain evidence="7 8">15Tr583</strain>
    </source>
</reference>
<dbReference type="PROSITE" id="PS00211">
    <property type="entry name" value="ABC_TRANSPORTER_1"/>
    <property type="match status" value="1"/>
</dbReference>
<keyword evidence="2" id="KW-0813">Transport</keyword>
<dbReference type="GO" id="GO:0005524">
    <property type="term" value="F:ATP binding"/>
    <property type="evidence" value="ECO:0007669"/>
    <property type="project" value="UniProtKB-KW"/>
</dbReference>
<dbReference type="GO" id="GO:0015658">
    <property type="term" value="F:branched-chain amino acid transmembrane transporter activity"/>
    <property type="evidence" value="ECO:0007669"/>
    <property type="project" value="TreeGrafter"/>
</dbReference>